<dbReference type="Proteomes" id="UP000199087">
    <property type="component" value="Unassembled WGS sequence"/>
</dbReference>
<dbReference type="InterPro" id="IPR030888">
    <property type="entry name" value="Put_ccm"/>
</dbReference>
<dbReference type="EMBL" id="CVRB01000004">
    <property type="protein sequence ID" value="CRK84083.1"/>
    <property type="molecule type" value="Genomic_DNA"/>
</dbReference>
<dbReference type="RefSeq" id="WP_090637414.1">
    <property type="nucleotide sequence ID" value="NZ_CVRB01000004.1"/>
</dbReference>
<protein>
    <recommendedName>
        <fullName evidence="4">CcmD family protein</fullName>
    </recommendedName>
</protein>
<gene>
    <name evidence="2" type="ORF">BN000_04083</name>
</gene>
<dbReference type="OrthoDB" id="2911297at2"/>
<feature type="transmembrane region" description="Helical" evidence="1">
    <location>
        <begin position="6"/>
        <end position="24"/>
    </location>
</feature>
<evidence type="ECO:0008006" key="4">
    <source>
        <dbReference type="Google" id="ProtNLM"/>
    </source>
</evidence>
<keyword evidence="1" id="KW-1133">Transmembrane helix</keyword>
<name>A0A0U1P1I9_9BACI</name>
<keyword evidence="1" id="KW-0812">Transmembrane</keyword>
<proteinExistence type="predicted"/>
<evidence type="ECO:0000313" key="3">
    <source>
        <dbReference type="Proteomes" id="UP000199087"/>
    </source>
</evidence>
<evidence type="ECO:0000313" key="2">
    <source>
        <dbReference type="EMBL" id="CRK84083.1"/>
    </source>
</evidence>
<dbReference type="STRING" id="1499688.BN000_04083"/>
<organism evidence="2 3">
    <name type="scientific">Neobacillus massiliamazoniensis</name>
    <dbReference type="NCBI Taxonomy" id="1499688"/>
    <lineage>
        <taxon>Bacteria</taxon>
        <taxon>Bacillati</taxon>
        <taxon>Bacillota</taxon>
        <taxon>Bacilli</taxon>
        <taxon>Bacillales</taxon>
        <taxon>Bacillaceae</taxon>
        <taxon>Neobacillus</taxon>
    </lineage>
</organism>
<dbReference type="AlphaFoldDB" id="A0A0U1P1I9"/>
<dbReference type="NCBIfam" id="TIGR04391">
    <property type="entry name" value="CcmD_alt_fam"/>
    <property type="match status" value="1"/>
</dbReference>
<keyword evidence="3" id="KW-1185">Reference proteome</keyword>
<accession>A0A0U1P1I9</accession>
<keyword evidence="1" id="KW-0472">Membrane</keyword>
<reference evidence="3" key="1">
    <citation type="submission" date="2015-05" db="EMBL/GenBank/DDBJ databases">
        <authorList>
            <person name="Urmite Genomes"/>
        </authorList>
    </citation>
    <scope>NUCLEOTIDE SEQUENCE [LARGE SCALE GENOMIC DNA]</scope>
    <source>
        <strain evidence="3">LF1</strain>
    </source>
</reference>
<evidence type="ECO:0000256" key="1">
    <source>
        <dbReference type="SAM" id="Phobius"/>
    </source>
</evidence>
<sequence>MMNYQFMYAAYSVAWVIIFAYLFVIDRKQNKLKKEIEFLKQLDK</sequence>